<comment type="caution">
    <text evidence="2">The sequence shown here is derived from an EMBL/GenBank/DDBJ whole genome shotgun (WGS) entry which is preliminary data.</text>
</comment>
<reference evidence="2" key="1">
    <citation type="journal article" date="2020" name="New Phytol.">
        <title>Comparative genomics reveals dynamic genome evolution in host specialist ectomycorrhizal fungi.</title>
        <authorList>
            <person name="Lofgren L.A."/>
            <person name="Nguyen N.H."/>
            <person name="Vilgalys R."/>
            <person name="Ruytinx J."/>
            <person name="Liao H.L."/>
            <person name="Branco S."/>
            <person name="Kuo A."/>
            <person name="LaButti K."/>
            <person name="Lipzen A."/>
            <person name="Andreopoulos W."/>
            <person name="Pangilinan J."/>
            <person name="Riley R."/>
            <person name="Hundley H."/>
            <person name="Na H."/>
            <person name="Barry K."/>
            <person name="Grigoriev I.V."/>
            <person name="Stajich J.E."/>
            <person name="Kennedy P.G."/>
        </authorList>
    </citation>
    <scope>NUCLEOTIDE SEQUENCE</scope>
    <source>
        <strain evidence="2">MN1</strain>
    </source>
</reference>
<proteinExistence type="predicted"/>
<dbReference type="GeneID" id="64634604"/>
<feature type="region of interest" description="Disordered" evidence="1">
    <location>
        <begin position="172"/>
        <end position="206"/>
    </location>
</feature>
<gene>
    <name evidence="2" type="ORF">BJ212DRAFT_1483237</name>
</gene>
<evidence type="ECO:0000313" key="2">
    <source>
        <dbReference type="EMBL" id="KAG1812637.1"/>
    </source>
</evidence>
<dbReference type="OrthoDB" id="2692163at2759"/>
<keyword evidence="3" id="KW-1185">Reference proteome</keyword>
<evidence type="ECO:0000256" key="1">
    <source>
        <dbReference type="SAM" id="MobiDB-lite"/>
    </source>
</evidence>
<feature type="region of interest" description="Disordered" evidence="1">
    <location>
        <begin position="1"/>
        <end position="23"/>
    </location>
</feature>
<organism evidence="2 3">
    <name type="scientific">Suillus subaureus</name>
    <dbReference type="NCBI Taxonomy" id="48587"/>
    <lineage>
        <taxon>Eukaryota</taxon>
        <taxon>Fungi</taxon>
        <taxon>Dikarya</taxon>
        <taxon>Basidiomycota</taxon>
        <taxon>Agaricomycotina</taxon>
        <taxon>Agaricomycetes</taxon>
        <taxon>Agaricomycetidae</taxon>
        <taxon>Boletales</taxon>
        <taxon>Suillineae</taxon>
        <taxon>Suillaceae</taxon>
        <taxon>Suillus</taxon>
    </lineage>
</organism>
<protein>
    <submittedName>
        <fullName evidence="2">Uncharacterized protein</fullName>
    </submittedName>
</protein>
<dbReference type="Proteomes" id="UP000807769">
    <property type="component" value="Unassembled WGS sequence"/>
</dbReference>
<feature type="compositionally biased region" description="Low complexity" evidence="1">
    <location>
        <begin position="14"/>
        <end position="23"/>
    </location>
</feature>
<dbReference type="AlphaFoldDB" id="A0A9P7E6J7"/>
<feature type="compositionally biased region" description="Basic and acidic residues" evidence="1">
    <location>
        <begin position="189"/>
        <end position="205"/>
    </location>
</feature>
<name>A0A9P7E6J7_9AGAM</name>
<dbReference type="EMBL" id="JABBWG010000026">
    <property type="protein sequence ID" value="KAG1812637.1"/>
    <property type="molecule type" value="Genomic_DNA"/>
</dbReference>
<dbReference type="RefSeq" id="XP_041190782.1">
    <property type="nucleotide sequence ID" value="XM_041340588.1"/>
</dbReference>
<sequence>MGASIAHADDTIMHDTTTTDSSSFYQKPRTLTMQRWIVWTQMKVNSLVNSQLSAQKSHLTTDPCAAQEPVHVPDVNTDSTQNYHDDSAESPNYVEAPLLQDTKIDAEPLPTTHPPVNSIRAAVDTRSQALHQATSFSLTRTFNGTSLTTVGHTTTIPGAQIHCADYQELDSAGESDIGPVDSGDDDDPNDPHDADPSMDIDKDSGPAELGAFAHTWGIHVEPKFKLTVCLDCGISIPWEHVYGHRRSHHKPAGTSNKSLPSKTSVLNTLRRLGAHLPKRLPTSPVPPLDGMRIIPDLVKCTIERCTSTTLFTSMKSFHKHCVIAHGKPPLALRFHAITNGHQIGVSKHLMSYIEVANCHSITDTDALGAILAHVEKCGLYTRDTTYKPAVNKRPRGPLLAQTNWEQCIKNVDLKCLRETALKPENQPEFDYLIQETQSYYRFIAANLGRLSTLTLRALVSTSPSGDTEKAPFRRPQEDPTLERYANFMSRFIIFLIRHLCQPIDNFDVPLHPQHCHYLKELYALLKSSSKHNSVDYIALFYMGHG</sequence>
<evidence type="ECO:0000313" key="3">
    <source>
        <dbReference type="Proteomes" id="UP000807769"/>
    </source>
</evidence>
<accession>A0A9P7E6J7</accession>